<dbReference type="Pfam" id="PF21983">
    <property type="entry name" value="NikA-like"/>
    <property type="match status" value="1"/>
</dbReference>
<geneLocation type="plasmid" evidence="1">
    <name>unnamed1</name>
</geneLocation>
<dbReference type="InterPro" id="IPR053842">
    <property type="entry name" value="NikA-like"/>
</dbReference>
<evidence type="ECO:0000313" key="2">
    <source>
        <dbReference type="Proteomes" id="UP000192775"/>
    </source>
</evidence>
<dbReference type="KEGG" id="cphy:B5808_19905"/>
<proteinExistence type="predicted"/>
<reference evidence="1 2" key="1">
    <citation type="submission" date="2017-04" db="EMBL/GenBank/DDBJ databases">
        <authorList>
            <person name="Afonso C.L."/>
            <person name="Miller P.J."/>
            <person name="Scott M.A."/>
            <person name="Spackman E."/>
            <person name="Goraichik I."/>
            <person name="Dimitrov K.M."/>
            <person name="Suarez D.L."/>
            <person name="Swayne D.E."/>
        </authorList>
    </citation>
    <scope>NUCLEOTIDE SEQUENCE [LARGE SCALE GENOMIC DNA]</scope>
    <source>
        <strain evidence="2">XA(T)</strain>
        <plasmid evidence="2">Plasmid unnamed1</plasmid>
    </source>
</reference>
<dbReference type="EMBL" id="CP020716">
    <property type="protein sequence ID" value="ARJ07645.1"/>
    <property type="molecule type" value="Genomic_DNA"/>
</dbReference>
<organism evidence="1 2">
    <name type="scientific">Cnuibacter physcomitrellae</name>
    <dbReference type="NCBI Taxonomy" id="1619308"/>
    <lineage>
        <taxon>Bacteria</taxon>
        <taxon>Bacillati</taxon>
        <taxon>Actinomycetota</taxon>
        <taxon>Actinomycetes</taxon>
        <taxon>Micrococcales</taxon>
        <taxon>Microbacteriaceae</taxon>
        <taxon>Cnuibacter</taxon>
    </lineage>
</organism>
<accession>A0A1X9LR34</accession>
<sequence>MRRSQLFGRSRRENSESPRDKRYVVYVNAEEQAALEARAVVAGGITVPRLLVESAMNANVQTRSDVRKFIAGVFELQDGLAAIGNNVNQIAKYANTERVYPSDAEATFEEVRRVARLIEATVQSWDLT</sequence>
<dbReference type="Proteomes" id="UP000192775">
    <property type="component" value="Plasmid unnamed1"/>
</dbReference>
<name>A0A1X9LR34_9MICO</name>
<dbReference type="AlphaFoldDB" id="A0A1X9LR34"/>
<keyword evidence="1" id="KW-0614">Plasmid</keyword>
<evidence type="ECO:0000313" key="1">
    <source>
        <dbReference type="EMBL" id="ARJ07645.1"/>
    </source>
</evidence>
<gene>
    <name evidence="1" type="ORF">B5808_19905</name>
</gene>
<keyword evidence="2" id="KW-1185">Reference proteome</keyword>
<protein>
    <submittedName>
        <fullName evidence="1">Uncharacterized protein</fullName>
    </submittedName>
</protein>